<gene>
    <name evidence="1" type="ORF">B0T24DRAFT_596526</name>
</gene>
<evidence type="ECO:0000313" key="1">
    <source>
        <dbReference type="EMBL" id="KAK3366615.1"/>
    </source>
</evidence>
<evidence type="ECO:0000313" key="2">
    <source>
        <dbReference type="Proteomes" id="UP001287356"/>
    </source>
</evidence>
<reference evidence="1" key="1">
    <citation type="journal article" date="2023" name="Mol. Phylogenet. Evol.">
        <title>Genome-scale phylogeny and comparative genomics of the fungal order Sordariales.</title>
        <authorList>
            <person name="Hensen N."/>
            <person name="Bonometti L."/>
            <person name="Westerberg I."/>
            <person name="Brannstrom I.O."/>
            <person name="Guillou S."/>
            <person name="Cros-Aarteil S."/>
            <person name="Calhoun S."/>
            <person name="Haridas S."/>
            <person name="Kuo A."/>
            <person name="Mondo S."/>
            <person name="Pangilinan J."/>
            <person name="Riley R."/>
            <person name="LaButti K."/>
            <person name="Andreopoulos B."/>
            <person name="Lipzen A."/>
            <person name="Chen C."/>
            <person name="Yan M."/>
            <person name="Daum C."/>
            <person name="Ng V."/>
            <person name="Clum A."/>
            <person name="Steindorff A."/>
            <person name="Ohm R.A."/>
            <person name="Martin F."/>
            <person name="Silar P."/>
            <person name="Natvig D.O."/>
            <person name="Lalanne C."/>
            <person name="Gautier V."/>
            <person name="Ament-Velasquez S.L."/>
            <person name="Kruys A."/>
            <person name="Hutchinson M.I."/>
            <person name="Powell A.J."/>
            <person name="Barry K."/>
            <person name="Miller A.N."/>
            <person name="Grigoriev I.V."/>
            <person name="Debuchy R."/>
            <person name="Gladieux P."/>
            <person name="Hiltunen Thoren M."/>
            <person name="Johannesson H."/>
        </authorList>
    </citation>
    <scope>NUCLEOTIDE SEQUENCE</scope>
    <source>
        <strain evidence="1">CBS 958.72</strain>
    </source>
</reference>
<accession>A0AAE0N1C8</accession>
<sequence length="168" mass="19070">MNAMFTTSQLGICADKVGMGVRKRSERSKFKEDLIQFYGAATIHPENPKVVISVHDSPTGHEFLKSGVTAAHFFPYKLCPDILVSLFGQDVESEKMTARNDKDAESLETVIILEGQGTTIRDLDGQRLSFKKNNRPRARNLYFLFVVAQLKMAWRHENRTDLARKLKP</sequence>
<dbReference type="EMBL" id="JAULSN010000007">
    <property type="protein sequence ID" value="KAK3366615.1"/>
    <property type="molecule type" value="Genomic_DNA"/>
</dbReference>
<keyword evidence="2" id="KW-1185">Reference proteome</keyword>
<dbReference type="AlphaFoldDB" id="A0AAE0N1C8"/>
<proteinExistence type="predicted"/>
<dbReference type="Proteomes" id="UP001287356">
    <property type="component" value="Unassembled WGS sequence"/>
</dbReference>
<comment type="caution">
    <text evidence="1">The sequence shown here is derived from an EMBL/GenBank/DDBJ whole genome shotgun (WGS) entry which is preliminary data.</text>
</comment>
<organism evidence="1 2">
    <name type="scientific">Lasiosphaeria ovina</name>
    <dbReference type="NCBI Taxonomy" id="92902"/>
    <lineage>
        <taxon>Eukaryota</taxon>
        <taxon>Fungi</taxon>
        <taxon>Dikarya</taxon>
        <taxon>Ascomycota</taxon>
        <taxon>Pezizomycotina</taxon>
        <taxon>Sordariomycetes</taxon>
        <taxon>Sordariomycetidae</taxon>
        <taxon>Sordariales</taxon>
        <taxon>Lasiosphaeriaceae</taxon>
        <taxon>Lasiosphaeria</taxon>
    </lineage>
</organism>
<reference evidence="1" key="2">
    <citation type="submission" date="2023-06" db="EMBL/GenBank/DDBJ databases">
        <authorList>
            <consortium name="Lawrence Berkeley National Laboratory"/>
            <person name="Haridas S."/>
            <person name="Hensen N."/>
            <person name="Bonometti L."/>
            <person name="Westerberg I."/>
            <person name="Brannstrom I.O."/>
            <person name="Guillou S."/>
            <person name="Cros-Aarteil S."/>
            <person name="Calhoun S."/>
            <person name="Kuo A."/>
            <person name="Mondo S."/>
            <person name="Pangilinan J."/>
            <person name="Riley R."/>
            <person name="Labutti K."/>
            <person name="Andreopoulos B."/>
            <person name="Lipzen A."/>
            <person name="Chen C."/>
            <person name="Yanf M."/>
            <person name="Daum C."/>
            <person name="Ng V."/>
            <person name="Clum A."/>
            <person name="Steindorff A."/>
            <person name="Ohm R."/>
            <person name="Martin F."/>
            <person name="Silar P."/>
            <person name="Natvig D."/>
            <person name="Lalanne C."/>
            <person name="Gautier V."/>
            <person name="Ament-Velasquez S.L."/>
            <person name="Kruys A."/>
            <person name="Hutchinson M.I."/>
            <person name="Powell A.J."/>
            <person name="Barry K."/>
            <person name="Miller A.N."/>
            <person name="Grigoriev I.V."/>
            <person name="Debuchy R."/>
            <person name="Gladieux P."/>
            <person name="Thoren M.H."/>
            <person name="Johannesson H."/>
        </authorList>
    </citation>
    <scope>NUCLEOTIDE SEQUENCE</scope>
    <source>
        <strain evidence="1">CBS 958.72</strain>
    </source>
</reference>
<protein>
    <submittedName>
        <fullName evidence="1">Uncharacterized protein</fullName>
    </submittedName>
</protein>
<name>A0AAE0N1C8_9PEZI</name>